<evidence type="ECO:0000313" key="13">
    <source>
        <dbReference type="Proteomes" id="UP001597128"/>
    </source>
</evidence>
<keyword evidence="7 10" id="KW-0456">Lyase</keyword>
<evidence type="ECO:0000256" key="10">
    <source>
        <dbReference type="HAMAP-Rule" id="MF_00278"/>
    </source>
</evidence>
<dbReference type="InterPro" id="IPR029062">
    <property type="entry name" value="Class_I_gatase-like"/>
</dbReference>
<keyword evidence="6 10" id="KW-0368">Histidine biosynthesis</keyword>
<dbReference type="NCBIfam" id="TIGR01855">
    <property type="entry name" value="IMP_synth_hisH"/>
    <property type="match status" value="1"/>
</dbReference>
<keyword evidence="3 10" id="KW-0028">Amino-acid biosynthesis</keyword>
<evidence type="ECO:0000256" key="5">
    <source>
        <dbReference type="ARBA" id="ARBA00022962"/>
    </source>
</evidence>
<evidence type="ECO:0000313" key="12">
    <source>
        <dbReference type="EMBL" id="MFD0912382.1"/>
    </source>
</evidence>
<dbReference type="PROSITE" id="PS51273">
    <property type="entry name" value="GATASE_TYPE_1"/>
    <property type="match status" value="1"/>
</dbReference>
<dbReference type="PANTHER" id="PTHR42701:SF1">
    <property type="entry name" value="IMIDAZOLE GLYCEROL PHOSPHATE SYNTHASE SUBUNIT HISH"/>
    <property type="match status" value="1"/>
</dbReference>
<dbReference type="PANTHER" id="PTHR42701">
    <property type="entry name" value="IMIDAZOLE GLYCEROL PHOSPHATE SYNTHASE SUBUNIT HISH"/>
    <property type="match status" value="1"/>
</dbReference>
<keyword evidence="10" id="KW-0963">Cytoplasm</keyword>
<comment type="caution">
    <text evidence="12">The sequence shown here is derived from an EMBL/GenBank/DDBJ whole genome shotgun (WGS) entry which is preliminary data.</text>
</comment>
<comment type="subcellular location">
    <subcellularLocation>
        <location evidence="10">Cytoplasm</location>
    </subcellularLocation>
</comment>
<accession>A0ABW3F498</accession>
<comment type="function">
    <text evidence="10">IGPS catalyzes the conversion of PRFAR and glutamine to IGP, AICAR and glutamate. The HisH subunit catalyzes the hydrolysis of glutamine to glutamate and ammonia as part of the synthesis of IGP and AICAR. The resulting ammonia molecule is channeled to the active site of HisF.</text>
</comment>
<comment type="catalytic activity">
    <reaction evidence="9 10">
        <text>L-glutamine + H2O = L-glutamate + NH4(+)</text>
        <dbReference type="Rhea" id="RHEA:15889"/>
        <dbReference type="ChEBI" id="CHEBI:15377"/>
        <dbReference type="ChEBI" id="CHEBI:28938"/>
        <dbReference type="ChEBI" id="CHEBI:29985"/>
        <dbReference type="ChEBI" id="CHEBI:58359"/>
        <dbReference type="EC" id="3.5.1.2"/>
    </reaction>
</comment>
<dbReference type="RefSeq" id="WP_379055263.1">
    <property type="nucleotide sequence ID" value="NZ_JBHTKB010000001.1"/>
</dbReference>
<gene>
    <name evidence="10 12" type="primary">hisH</name>
    <name evidence="12" type="ORF">ACFQ1Z_02375</name>
</gene>
<dbReference type="GO" id="GO:0016829">
    <property type="term" value="F:lyase activity"/>
    <property type="evidence" value="ECO:0007669"/>
    <property type="project" value="UniProtKB-KW"/>
</dbReference>
<feature type="active site" evidence="10">
    <location>
        <position position="194"/>
    </location>
</feature>
<dbReference type="InterPro" id="IPR010139">
    <property type="entry name" value="Imidazole-glycPsynth_HisH"/>
</dbReference>
<evidence type="ECO:0000256" key="7">
    <source>
        <dbReference type="ARBA" id="ARBA00023239"/>
    </source>
</evidence>
<organism evidence="12 13">
    <name type="scientific">Methylophilus luteus</name>
    <dbReference type="NCBI Taxonomy" id="640108"/>
    <lineage>
        <taxon>Bacteria</taxon>
        <taxon>Pseudomonadati</taxon>
        <taxon>Pseudomonadota</taxon>
        <taxon>Betaproteobacteria</taxon>
        <taxon>Nitrosomonadales</taxon>
        <taxon>Methylophilaceae</taxon>
        <taxon>Methylophilus</taxon>
    </lineage>
</organism>
<evidence type="ECO:0000256" key="3">
    <source>
        <dbReference type="ARBA" id="ARBA00022605"/>
    </source>
</evidence>
<reference evidence="13" key="1">
    <citation type="journal article" date="2019" name="Int. J. Syst. Evol. Microbiol.">
        <title>The Global Catalogue of Microorganisms (GCM) 10K type strain sequencing project: providing services to taxonomists for standard genome sequencing and annotation.</title>
        <authorList>
            <consortium name="The Broad Institute Genomics Platform"/>
            <consortium name="The Broad Institute Genome Sequencing Center for Infectious Disease"/>
            <person name="Wu L."/>
            <person name="Ma J."/>
        </authorList>
    </citation>
    <scope>NUCLEOTIDE SEQUENCE [LARGE SCALE GENOMIC DNA]</scope>
    <source>
        <strain evidence="13">CCUG 58412</strain>
    </source>
</reference>
<comment type="pathway">
    <text evidence="1 10">Amino-acid biosynthesis; L-histidine biosynthesis; L-histidine from 5-phospho-alpha-D-ribose 1-diphosphate: step 5/9.</text>
</comment>
<keyword evidence="13" id="KW-1185">Reference proteome</keyword>
<proteinExistence type="inferred from homology"/>
<dbReference type="InterPro" id="IPR017926">
    <property type="entry name" value="GATASE"/>
</dbReference>
<feature type="domain" description="Glutamine amidotransferase" evidence="11">
    <location>
        <begin position="9"/>
        <end position="210"/>
    </location>
</feature>
<evidence type="ECO:0000256" key="1">
    <source>
        <dbReference type="ARBA" id="ARBA00005091"/>
    </source>
</evidence>
<name>A0ABW3F498_9PROT</name>
<dbReference type="CDD" id="cd01748">
    <property type="entry name" value="GATase1_IGP_Synthase"/>
    <property type="match status" value="1"/>
</dbReference>
<dbReference type="HAMAP" id="MF_00278">
    <property type="entry name" value="HisH"/>
    <property type="match status" value="1"/>
</dbReference>
<evidence type="ECO:0000256" key="2">
    <source>
        <dbReference type="ARBA" id="ARBA00011152"/>
    </source>
</evidence>
<dbReference type="SUPFAM" id="SSF52317">
    <property type="entry name" value="Class I glutamine amidotransferase-like"/>
    <property type="match status" value="1"/>
</dbReference>
<dbReference type="Pfam" id="PF00117">
    <property type="entry name" value="GATase"/>
    <property type="match status" value="1"/>
</dbReference>
<dbReference type="EMBL" id="JBHTKB010000001">
    <property type="protein sequence ID" value="MFD0912382.1"/>
    <property type="molecule type" value="Genomic_DNA"/>
</dbReference>
<evidence type="ECO:0000256" key="9">
    <source>
        <dbReference type="ARBA" id="ARBA00049534"/>
    </source>
</evidence>
<protein>
    <recommendedName>
        <fullName evidence="10">Imidazole glycerol phosphate synthase subunit HisH</fullName>
        <ecNumber evidence="10">4.3.2.10</ecNumber>
    </recommendedName>
    <alternativeName>
        <fullName evidence="10">IGP synthase glutaminase subunit</fullName>
        <ecNumber evidence="10">3.5.1.2</ecNumber>
    </alternativeName>
    <alternativeName>
        <fullName evidence="10">IGP synthase subunit HisH</fullName>
    </alternativeName>
    <alternativeName>
        <fullName evidence="10">ImGP synthase subunit HisH</fullName>
        <shortName evidence="10">IGPS subunit HisH</shortName>
    </alternativeName>
</protein>
<keyword evidence="5 10" id="KW-0315">Glutamine amidotransferase</keyword>
<feature type="active site" evidence="10">
    <location>
        <position position="196"/>
    </location>
</feature>
<keyword evidence="4 10" id="KW-0378">Hydrolase</keyword>
<evidence type="ECO:0000256" key="4">
    <source>
        <dbReference type="ARBA" id="ARBA00022801"/>
    </source>
</evidence>
<comment type="subunit">
    <text evidence="2 10">Heterodimer of HisH and HisF.</text>
</comment>
<dbReference type="Proteomes" id="UP001597128">
    <property type="component" value="Unassembled WGS sequence"/>
</dbReference>
<comment type="catalytic activity">
    <reaction evidence="8 10">
        <text>5-[(5-phospho-1-deoxy-D-ribulos-1-ylimino)methylamino]-1-(5-phospho-beta-D-ribosyl)imidazole-4-carboxamide + L-glutamine = D-erythro-1-(imidazol-4-yl)glycerol 3-phosphate + 5-amino-1-(5-phospho-beta-D-ribosyl)imidazole-4-carboxamide + L-glutamate + H(+)</text>
        <dbReference type="Rhea" id="RHEA:24793"/>
        <dbReference type="ChEBI" id="CHEBI:15378"/>
        <dbReference type="ChEBI" id="CHEBI:29985"/>
        <dbReference type="ChEBI" id="CHEBI:58278"/>
        <dbReference type="ChEBI" id="CHEBI:58359"/>
        <dbReference type="ChEBI" id="CHEBI:58475"/>
        <dbReference type="ChEBI" id="CHEBI:58525"/>
        <dbReference type="EC" id="4.3.2.10"/>
    </reaction>
</comment>
<dbReference type="PIRSF" id="PIRSF000495">
    <property type="entry name" value="Amidotransf_hisH"/>
    <property type="match status" value="1"/>
</dbReference>
<sequence>MSNIKNIAILNYGLGNIRSISNALHASGANALLTDTRDSILESDGLIIPGVGAFPNAMNNLEKKNLIQTIKDFSASQKPILGICLGMQLLFDKGYEHEEVDGLGLINGDVKKIDLSHLESARLPHIRWANVSCTSLGEQDMFNHIPAPERRFYFIHSYAATNVSASSITSYAGYHDLNFVASVQSGNIWGVQFHPEKSGISGLQLISNFISKC</sequence>
<dbReference type="EC" id="4.3.2.10" evidence="10"/>
<dbReference type="Gene3D" id="3.40.50.880">
    <property type="match status" value="1"/>
</dbReference>
<evidence type="ECO:0000256" key="8">
    <source>
        <dbReference type="ARBA" id="ARBA00047838"/>
    </source>
</evidence>
<feature type="active site" description="Nucleophile" evidence="10">
    <location>
        <position position="84"/>
    </location>
</feature>
<evidence type="ECO:0000256" key="6">
    <source>
        <dbReference type="ARBA" id="ARBA00023102"/>
    </source>
</evidence>
<dbReference type="EC" id="3.5.1.2" evidence="10"/>
<evidence type="ECO:0000259" key="11">
    <source>
        <dbReference type="Pfam" id="PF00117"/>
    </source>
</evidence>